<proteinExistence type="predicted"/>
<reference evidence="1 2" key="1">
    <citation type="submission" date="2018-03" db="EMBL/GenBank/DDBJ databases">
        <title>Chitinolytic properties of Streptosporangium nondiastaticum TBG75A20.</title>
        <authorList>
            <person name="Gayathri V."/>
            <person name="Shiburaj S."/>
        </authorList>
    </citation>
    <scope>NUCLEOTIDE SEQUENCE [LARGE SCALE GENOMIC DNA]</scope>
    <source>
        <strain evidence="1 2">TBG75A20</strain>
    </source>
</reference>
<dbReference type="AlphaFoldDB" id="A0A9X7PFQ2"/>
<evidence type="ECO:0000313" key="2">
    <source>
        <dbReference type="Proteomes" id="UP000242427"/>
    </source>
</evidence>
<dbReference type="Proteomes" id="UP000242427">
    <property type="component" value="Unassembled WGS sequence"/>
</dbReference>
<sequence>MDSSAIEHAQRVAARVTAEAAGEEWQKRHHMTLTFFLAGARSSHEEFQHSLKLDAWRKQLVDCVEADGCTKVAELREELQGWILWELQYRDNALDALLKAYPPPVPVPDGE</sequence>
<dbReference type="RefSeq" id="WP_106679730.1">
    <property type="nucleotide sequence ID" value="NZ_PXWG01000083.1"/>
</dbReference>
<gene>
    <name evidence="1" type="ORF">B7P34_24185</name>
</gene>
<comment type="caution">
    <text evidence="1">The sequence shown here is derived from an EMBL/GenBank/DDBJ whole genome shotgun (WGS) entry which is preliminary data.</text>
</comment>
<evidence type="ECO:0000313" key="1">
    <source>
        <dbReference type="EMBL" id="PSJ26183.1"/>
    </source>
</evidence>
<keyword evidence="2" id="KW-1185">Reference proteome</keyword>
<accession>A0A9X7PFQ2</accession>
<name>A0A9X7PFQ2_9ACTN</name>
<protein>
    <submittedName>
        <fullName evidence="1">Uncharacterized protein</fullName>
    </submittedName>
</protein>
<organism evidence="1 2">
    <name type="scientific">Streptosporangium nondiastaticum</name>
    <dbReference type="NCBI Taxonomy" id="35764"/>
    <lineage>
        <taxon>Bacteria</taxon>
        <taxon>Bacillati</taxon>
        <taxon>Actinomycetota</taxon>
        <taxon>Actinomycetes</taxon>
        <taxon>Streptosporangiales</taxon>
        <taxon>Streptosporangiaceae</taxon>
        <taxon>Streptosporangium</taxon>
    </lineage>
</organism>
<dbReference type="EMBL" id="PXWG01000083">
    <property type="protein sequence ID" value="PSJ26183.1"/>
    <property type="molecule type" value="Genomic_DNA"/>
</dbReference>